<evidence type="ECO:0000256" key="1">
    <source>
        <dbReference type="SAM" id="MobiDB-lite"/>
    </source>
</evidence>
<dbReference type="GeneID" id="105366150"/>
<feature type="transmembrane region" description="Helical" evidence="2">
    <location>
        <begin position="466"/>
        <end position="486"/>
    </location>
</feature>
<dbReference type="PANTHER" id="PTHR33444">
    <property type="entry name" value="SI:DKEY-19B23.12-RELATED"/>
    <property type="match status" value="1"/>
</dbReference>
<protein>
    <submittedName>
        <fullName evidence="4">Uncharacterized protein LOC105366150</fullName>
    </submittedName>
</protein>
<dbReference type="Proteomes" id="UP000695007">
    <property type="component" value="Unplaced"/>
</dbReference>
<feature type="transmembrane region" description="Helical" evidence="2">
    <location>
        <begin position="512"/>
        <end position="533"/>
    </location>
</feature>
<feature type="transmembrane region" description="Helical" evidence="2">
    <location>
        <begin position="433"/>
        <end position="454"/>
    </location>
</feature>
<gene>
    <name evidence="4" type="primary">LOC105366150</name>
</gene>
<accession>A0AAJ7E041</accession>
<feature type="transmembrane region" description="Helical" evidence="2">
    <location>
        <begin position="554"/>
        <end position="575"/>
    </location>
</feature>
<feature type="region of interest" description="Disordered" evidence="1">
    <location>
        <begin position="117"/>
        <end position="136"/>
    </location>
</feature>
<evidence type="ECO:0000256" key="2">
    <source>
        <dbReference type="SAM" id="Phobius"/>
    </source>
</evidence>
<organism evidence="3 4">
    <name type="scientific">Ceratosolen solmsi marchali</name>
    <dbReference type="NCBI Taxonomy" id="326594"/>
    <lineage>
        <taxon>Eukaryota</taxon>
        <taxon>Metazoa</taxon>
        <taxon>Ecdysozoa</taxon>
        <taxon>Arthropoda</taxon>
        <taxon>Hexapoda</taxon>
        <taxon>Insecta</taxon>
        <taxon>Pterygota</taxon>
        <taxon>Neoptera</taxon>
        <taxon>Endopterygota</taxon>
        <taxon>Hymenoptera</taxon>
        <taxon>Apocrita</taxon>
        <taxon>Proctotrupomorpha</taxon>
        <taxon>Chalcidoidea</taxon>
        <taxon>Agaonidae</taxon>
        <taxon>Agaoninae</taxon>
        <taxon>Ceratosolen</taxon>
    </lineage>
</organism>
<keyword evidence="2" id="KW-1133">Transmembrane helix</keyword>
<evidence type="ECO:0000313" key="3">
    <source>
        <dbReference type="Proteomes" id="UP000695007"/>
    </source>
</evidence>
<dbReference type="PANTHER" id="PTHR33444:SF7">
    <property type="entry name" value="TRANSMEMBRANE PROTEIN 272"/>
    <property type="match status" value="1"/>
</dbReference>
<name>A0AAJ7E041_9HYME</name>
<proteinExistence type="predicted"/>
<keyword evidence="2" id="KW-0812">Transmembrane</keyword>
<evidence type="ECO:0000313" key="4">
    <source>
        <dbReference type="RefSeq" id="XP_011502784.1"/>
    </source>
</evidence>
<dbReference type="InterPro" id="IPR040350">
    <property type="entry name" value="TMEM272"/>
</dbReference>
<dbReference type="AlphaFoldDB" id="A0AAJ7E041"/>
<dbReference type="KEGG" id="csol:105366150"/>
<dbReference type="RefSeq" id="XP_011502784.1">
    <property type="nucleotide sequence ID" value="XM_011504482.1"/>
</dbReference>
<reference evidence="4" key="1">
    <citation type="submission" date="2025-08" db="UniProtKB">
        <authorList>
            <consortium name="RefSeq"/>
        </authorList>
    </citation>
    <scope>IDENTIFICATION</scope>
</reference>
<sequence>MDRQTSSCGRYVPNIIFKDESDADTFTRRLLPDPKQCVSISLASRMDRNRSCSCDSLVPEYVVNSNPRGSLVPNLGRLSPSSPVSETMWSPRHSRVLNSSLSPQQSLMLQDFSSYNRSPGNSPVRGATSPRIPFISDSGISRNQRYSLIPGMLTSPRGNVINMEFNRESIRHEIRSDWSKEVTVGVHANKKGRTIRGFNVSDYLNQSPYNSTMTKMPNRSSCAIAFDANDRISLESIEMHEMQSNRSPRSSIGKGNLYQDSCQGSICSLNIDSTRRSPCGSIGTVAGFNKSPRGRFNCFNQDKQISEAGYNVQEFRRSFGDQGCSRNRSTSPYRHERDVLGSSQLRVNTETQVHLGYGTTNSKVDSRRFSVAESRRLYNENINKSEKGSILSSRPTGAAAYGSFIFELKDAYHEANGMCDFIFRGLKVLSKTMFVIVLLVIFSIIPILMFIIGIQFIKDCPREPYIPVYMIVGGILGGIRMFWTLYSQIRLRRVRTFTVPTTRTPNITPLKLTSIALTCFLLVWFGFGNYWILSIRWPNYKPMFYERNLWCDKTLYIFSLSHLCVVYISMLQSYWHV</sequence>
<keyword evidence="3" id="KW-1185">Reference proteome</keyword>
<keyword evidence="2" id="KW-0472">Membrane</keyword>